<dbReference type="InterPro" id="IPR050045">
    <property type="entry name" value="Opp2B"/>
</dbReference>
<dbReference type="Gene3D" id="1.10.3720.10">
    <property type="entry name" value="MetI-like"/>
    <property type="match status" value="1"/>
</dbReference>
<feature type="transmembrane region" description="Helical" evidence="10">
    <location>
        <begin position="177"/>
        <end position="196"/>
    </location>
</feature>
<dbReference type="Pfam" id="PF19300">
    <property type="entry name" value="BPD_transp_1_N"/>
    <property type="match status" value="1"/>
</dbReference>
<evidence type="ECO:0000256" key="9">
    <source>
        <dbReference type="ARBA" id="ARBA00024202"/>
    </source>
</evidence>
<keyword evidence="4" id="KW-0533">Nickel</keyword>
<keyword evidence="7" id="KW-0406">Ion transport</keyword>
<proteinExistence type="inferred from homology"/>
<feature type="transmembrane region" description="Helical" evidence="10">
    <location>
        <begin position="238"/>
        <end position="265"/>
    </location>
</feature>
<dbReference type="InterPro" id="IPR000515">
    <property type="entry name" value="MetI-like"/>
</dbReference>
<dbReference type="GeneID" id="9743345"/>
<dbReference type="RefSeq" id="WP_013328833.1">
    <property type="nucleotide sequence ID" value="NC_014507.1"/>
</dbReference>
<evidence type="ECO:0000259" key="11">
    <source>
        <dbReference type="PROSITE" id="PS50928"/>
    </source>
</evidence>
<feature type="transmembrane region" description="Helical" evidence="10">
    <location>
        <begin position="138"/>
        <end position="165"/>
    </location>
</feature>
<keyword evidence="2 10" id="KW-0813">Transport</keyword>
<evidence type="ECO:0000256" key="8">
    <source>
        <dbReference type="ARBA" id="ARBA00023136"/>
    </source>
</evidence>
<feature type="transmembrane region" description="Helical" evidence="10">
    <location>
        <begin position="285"/>
        <end position="306"/>
    </location>
</feature>
<evidence type="ECO:0000256" key="3">
    <source>
        <dbReference type="ARBA" id="ARBA00022475"/>
    </source>
</evidence>
<dbReference type="GO" id="GO:0005886">
    <property type="term" value="C:plasma membrane"/>
    <property type="evidence" value="ECO:0007669"/>
    <property type="project" value="UniProtKB-SubCell"/>
</dbReference>
<dbReference type="KEGG" id="mpi:Mpet_0887"/>
<dbReference type="InterPro" id="IPR045621">
    <property type="entry name" value="BPD_transp_1_N"/>
</dbReference>
<name>E1RJK8_METP4</name>
<evidence type="ECO:0000313" key="12">
    <source>
        <dbReference type="EMBL" id="ADN35655.1"/>
    </source>
</evidence>
<keyword evidence="6 10" id="KW-1133">Transmembrane helix</keyword>
<dbReference type="EMBL" id="CP002117">
    <property type="protein sequence ID" value="ADN35655.1"/>
    <property type="molecule type" value="Genomic_DNA"/>
</dbReference>
<dbReference type="Proteomes" id="UP000006565">
    <property type="component" value="Chromosome"/>
</dbReference>
<comment type="subcellular location">
    <subcellularLocation>
        <location evidence="1 10">Cell membrane</location>
        <topology evidence="1 10">Multi-pass membrane protein</topology>
    </subcellularLocation>
</comment>
<dbReference type="HOGENOM" id="CLU_036879_0_2_2"/>
<accession>E1RJK8</accession>
<dbReference type="STRING" id="679926.Mpet_0887"/>
<keyword evidence="13" id="KW-1185">Reference proteome</keyword>
<dbReference type="PANTHER" id="PTHR43163:SF6">
    <property type="entry name" value="DIPEPTIDE TRANSPORT SYSTEM PERMEASE PROTEIN DPPB-RELATED"/>
    <property type="match status" value="1"/>
</dbReference>
<evidence type="ECO:0000256" key="7">
    <source>
        <dbReference type="ARBA" id="ARBA00023065"/>
    </source>
</evidence>
<evidence type="ECO:0000313" key="13">
    <source>
        <dbReference type="Proteomes" id="UP000006565"/>
    </source>
</evidence>
<evidence type="ECO:0000256" key="10">
    <source>
        <dbReference type="RuleBase" id="RU363032"/>
    </source>
</evidence>
<dbReference type="CDD" id="cd06261">
    <property type="entry name" value="TM_PBP2"/>
    <property type="match status" value="1"/>
</dbReference>
<protein>
    <submittedName>
        <fullName evidence="12">Binding-protein-dependent transport systems inner membrane component</fullName>
    </submittedName>
</protein>
<feature type="transmembrane region" description="Helical" evidence="10">
    <location>
        <begin position="12"/>
        <end position="31"/>
    </location>
</feature>
<comment type="similarity">
    <text evidence="9">Belongs to the binding-protein-dependent transport system permease family. OppBC subfamily.</text>
</comment>
<sequence length="316" mass="34730" precursor="true">MLREYFIRRLLYMVPVLLFISFLSFSLIYIAPGDPAEIMMTSPGGGVNEEAVEAFRVAHGLDQPLYVQYFNWLGNAVTGDFGYSYMSEQPVFETVLNAFGNTLTLAVLGLIIALAIAIPAGILSAVKHNTIVDSICRFFALIGVSIPNFWQAYLMIVIFSVILHWLPASGFGHGTDISYMILPALVLGTSSAAVIMRMTRSSMLEVMGKDYITTARAKGLPEKTVITRHALKNSLIPVITVTGLTIGFLLNGSVIVETIFGWPGIGNLVVNSILSHDYMMVQGTILFVAIIYLAVNFVVDIVYVWANPEIRYERAS</sequence>
<keyword evidence="8 10" id="KW-0472">Membrane</keyword>
<evidence type="ECO:0000256" key="2">
    <source>
        <dbReference type="ARBA" id="ARBA00022448"/>
    </source>
</evidence>
<dbReference type="SUPFAM" id="SSF161098">
    <property type="entry name" value="MetI-like"/>
    <property type="match status" value="1"/>
</dbReference>
<keyword evidence="3" id="KW-1003">Cell membrane</keyword>
<dbReference type="AlphaFoldDB" id="E1RJK8"/>
<keyword evidence="5 10" id="KW-0812">Transmembrane</keyword>
<dbReference type="Pfam" id="PF00528">
    <property type="entry name" value="BPD_transp_1"/>
    <property type="match status" value="1"/>
</dbReference>
<dbReference type="GO" id="GO:0015099">
    <property type="term" value="F:nickel cation transmembrane transporter activity"/>
    <property type="evidence" value="ECO:0007669"/>
    <property type="project" value="InterPro"/>
</dbReference>
<evidence type="ECO:0000256" key="5">
    <source>
        <dbReference type="ARBA" id="ARBA00022692"/>
    </source>
</evidence>
<evidence type="ECO:0000256" key="6">
    <source>
        <dbReference type="ARBA" id="ARBA00022989"/>
    </source>
</evidence>
<reference evidence="12 13" key="1">
    <citation type="journal article" date="2010" name="Stand. Genomic Sci.">
        <title>Complete genome sequence of Methanoplanus petrolearius type strain (SEBR 4847).</title>
        <authorList>
            <person name="Brambilla E."/>
            <person name="Djao O.D."/>
            <person name="Daligault H."/>
            <person name="Lapidus A."/>
            <person name="Lucas S."/>
            <person name="Hammon N."/>
            <person name="Nolan M."/>
            <person name="Tice H."/>
            <person name="Cheng J.F."/>
            <person name="Han C."/>
            <person name="Tapia R."/>
            <person name="Goodwin L."/>
            <person name="Pitluck S."/>
            <person name="Liolios K."/>
            <person name="Ivanova N."/>
            <person name="Mavromatis K."/>
            <person name="Mikhailova N."/>
            <person name="Pati A."/>
            <person name="Chen A."/>
            <person name="Palaniappan K."/>
            <person name="Land M."/>
            <person name="Hauser L."/>
            <person name="Chang Y.J."/>
            <person name="Jeffries C.D."/>
            <person name="Rohde M."/>
            <person name="Spring S."/>
            <person name="Sikorski J."/>
            <person name="Goker M."/>
            <person name="Woyke T."/>
            <person name="Bristow J."/>
            <person name="Eisen J.A."/>
            <person name="Markowitz V."/>
            <person name="Hugenholtz P."/>
            <person name="Kyrpides N.C."/>
            <person name="Klenk H.P."/>
        </authorList>
    </citation>
    <scope>NUCLEOTIDE SEQUENCE [LARGE SCALE GENOMIC DNA]</scope>
    <source>
        <strain evidence="13">DSM 11571 / OCM 486 / SEBR 4847</strain>
    </source>
</reference>
<feature type="domain" description="ABC transmembrane type-1" evidence="11">
    <location>
        <begin position="99"/>
        <end position="303"/>
    </location>
</feature>
<evidence type="ECO:0000256" key="1">
    <source>
        <dbReference type="ARBA" id="ARBA00004651"/>
    </source>
</evidence>
<organism evidence="12 13">
    <name type="scientific">Methanolacinia petrolearia (strain DSM 11571 / OCM 486 / SEBR 4847)</name>
    <name type="common">Methanoplanus petrolearius</name>
    <dbReference type="NCBI Taxonomy" id="679926"/>
    <lineage>
        <taxon>Archaea</taxon>
        <taxon>Methanobacteriati</taxon>
        <taxon>Methanobacteriota</taxon>
        <taxon>Stenosarchaea group</taxon>
        <taxon>Methanomicrobia</taxon>
        <taxon>Methanomicrobiales</taxon>
        <taxon>Methanomicrobiaceae</taxon>
        <taxon>Methanolacinia</taxon>
    </lineage>
</organism>
<evidence type="ECO:0000256" key="4">
    <source>
        <dbReference type="ARBA" id="ARBA00022596"/>
    </source>
</evidence>
<feature type="transmembrane region" description="Helical" evidence="10">
    <location>
        <begin position="103"/>
        <end position="126"/>
    </location>
</feature>
<dbReference type="NCBIfam" id="NF045470">
    <property type="entry name" value="Opp2B"/>
    <property type="match status" value="1"/>
</dbReference>
<dbReference type="OrthoDB" id="44105at2157"/>
<dbReference type="PROSITE" id="PS50928">
    <property type="entry name" value="ABC_TM1"/>
    <property type="match status" value="1"/>
</dbReference>
<dbReference type="InterPro" id="IPR035906">
    <property type="entry name" value="MetI-like_sf"/>
</dbReference>
<gene>
    <name evidence="12" type="ordered locus">Mpet_0887</name>
</gene>
<dbReference type="PANTHER" id="PTHR43163">
    <property type="entry name" value="DIPEPTIDE TRANSPORT SYSTEM PERMEASE PROTEIN DPPB-RELATED"/>
    <property type="match status" value="1"/>
</dbReference>
<dbReference type="eggNOG" id="arCOG00751">
    <property type="taxonomic scope" value="Archaea"/>
</dbReference>